<protein>
    <recommendedName>
        <fullName evidence="1">FAS1 domain-containing protein</fullName>
    </recommendedName>
</protein>
<dbReference type="AlphaFoldDB" id="A0AAD5RQR4"/>
<keyword evidence="3" id="KW-1185">Reference proteome</keyword>
<dbReference type="PANTHER" id="PTHR10900:SF125">
    <property type="entry name" value="FAS1 DOMAIN-CONTAINING PROTEIN YLR001C"/>
    <property type="match status" value="1"/>
</dbReference>
<gene>
    <name evidence="2" type="ORF">MKZ38_001013</name>
</gene>
<dbReference type="Gene3D" id="2.30.180.10">
    <property type="entry name" value="FAS1 domain"/>
    <property type="match status" value="2"/>
</dbReference>
<dbReference type="InterPro" id="IPR050904">
    <property type="entry name" value="Adhesion/Biosynth-related"/>
</dbReference>
<evidence type="ECO:0000313" key="2">
    <source>
        <dbReference type="EMBL" id="KAJ2902104.1"/>
    </source>
</evidence>
<dbReference type="InterPro" id="IPR000782">
    <property type="entry name" value="FAS1_domain"/>
</dbReference>
<reference evidence="2" key="1">
    <citation type="submission" date="2022-07" db="EMBL/GenBank/DDBJ databases">
        <title>Draft genome sequence of Zalerion maritima ATCC 34329, a (micro)plastics degrading marine fungus.</title>
        <authorList>
            <person name="Paco A."/>
            <person name="Goncalves M.F.M."/>
            <person name="Rocha-Santos T.A.P."/>
            <person name="Alves A."/>
        </authorList>
    </citation>
    <scope>NUCLEOTIDE SEQUENCE</scope>
    <source>
        <strain evidence="2">ATCC 34329</strain>
    </source>
</reference>
<evidence type="ECO:0000259" key="1">
    <source>
        <dbReference type="PROSITE" id="PS50213"/>
    </source>
</evidence>
<feature type="domain" description="FAS1" evidence="1">
    <location>
        <begin position="216"/>
        <end position="376"/>
    </location>
</feature>
<evidence type="ECO:0000313" key="3">
    <source>
        <dbReference type="Proteomes" id="UP001201980"/>
    </source>
</evidence>
<accession>A0AAD5RQR4</accession>
<dbReference type="Pfam" id="PF02469">
    <property type="entry name" value="Fasciclin"/>
    <property type="match status" value="2"/>
</dbReference>
<dbReference type="PROSITE" id="PS50213">
    <property type="entry name" value="FAS1"/>
    <property type="match status" value="2"/>
</dbReference>
<dbReference type="Proteomes" id="UP001201980">
    <property type="component" value="Unassembled WGS sequence"/>
</dbReference>
<dbReference type="PANTHER" id="PTHR10900">
    <property type="entry name" value="PERIOSTIN-RELATED"/>
    <property type="match status" value="1"/>
</dbReference>
<dbReference type="InterPro" id="IPR036378">
    <property type="entry name" value="FAS1_dom_sf"/>
</dbReference>
<feature type="domain" description="FAS1" evidence="1">
    <location>
        <begin position="74"/>
        <end position="212"/>
    </location>
</feature>
<proteinExistence type="predicted"/>
<dbReference type="EMBL" id="JAKWBI020000124">
    <property type="protein sequence ID" value="KAJ2902104.1"/>
    <property type="molecule type" value="Genomic_DNA"/>
</dbReference>
<dbReference type="SMART" id="SM00554">
    <property type="entry name" value="FAS1"/>
    <property type="match status" value="2"/>
</dbReference>
<sequence length="419" mass="46324">MKAAVIIPFAAAAAGLFRQVPLLSDELPSWPALDSIVSEAKNSLSLTKDSFDPTVDELLDPGNLHVTGPHRKPNLTIYELISKSNHTTKFAKLVGESDELVELLNSTKVNSTLFVPVDSAFDKIPDDDKKPSKEFVEALLKYHVGDDAYGVQKLVPMHTVPTVLKEGWLGGRAQRLRVRVGLMGIHVNLHSKVMVANVPATNGVVHLVNHILVPPAMVGREISLFPTAFSTLLHAYEKTDFVHFIHHVPMTEGSTVFAPDNAAFAKLGARANAFLFNTEKGLKCLRALLKYQIVANVTVYSDVVYNGTAEEGEVGREMMDKEHIELETLLDGEGMGVDVFKWHGLIAGMRVNKRVGVKVQDVIAKNGVVQVVDHVPVPPHKHKKEQQQELDFEGDISVEELEERLWPYVEDEEMGDDEL</sequence>
<name>A0AAD5RQR4_9PEZI</name>
<organism evidence="2 3">
    <name type="scientific">Zalerion maritima</name>
    <dbReference type="NCBI Taxonomy" id="339359"/>
    <lineage>
        <taxon>Eukaryota</taxon>
        <taxon>Fungi</taxon>
        <taxon>Dikarya</taxon>
        <taxon>Ascomycota</taxon>
        <taxon>Pezizomycotina</taxon>
        <taxon>Sordariomycetes</taxon>
        <taxon>Lulworthiomycetidae</taxon>
        <taxon>Lulworthiales</taxon>
        <taxon>Lulworthiaceae</taxon>
        <taxon>Zalerion</taxon>
    </lineage>
</organism>
<dbReference type="SUPFAM" id="SSF82153">
    <property type="entry name" value="FAS1 domain"/>
    <property type="match status" value="2"/>
</dbReference>
<comment type="caution">
    <text evidence="2">The sequence shown here is derived from an EMBL/GenBank/DDBJ whole genome shotgun (WGS) entry which is preliminary data.</text>
</comment>